<sequence>MFTMHPLLEDDGKAIRDPVWGYIHLPDPLLALVDTGDFQRLRDISQLGFVHLVYPGARHSRFEHSLGVYHLAKQFLLRLLKSDPPLQLE</sequence>
<dbReference type="AlphaFoldDB" id="A0A382KHS4"/>
<dbReference type="GO" id="GO:0006203">
    <property type="term" value="P:dGTP catabolic process"/>
    <property type="evidence" value="ECO:0007669"/>
    <property type="project" value="TreeGrafter"/>
</dbReference>
<evidence type="ECO:0000313" key="1">
    <source>
        <dbReference type="EMBL" id="SVC22912.1"/>
    </source>
</evidence>
<dbReference type="PANTHER" id="PTHR11373">
    <property type="entry name" value="DEOXYNUCLEOSIDE TRIPHOSPHATE TRIPHOSPHOHYDROLASE"/>
    <property type="match status" value="1"/>
</dbReference>
<proteinExistence type="predicted"/>
<dbReference type="GO" id="GO:0008832">
    <property type="term" value="F:dGTPase activity"/>
    <property type="evidence" value="ECO:0007669"/>
    <property type="project" value="TreeGrafter"/>
</dbReference>
<gene>
    <name evidence="1" type="ORF">METZ01_LOCUS275766</name>
</gene>
<organism evidence="1">
    <name type="scientific">marine metagenome</name>
    <dbReference type="NCBI Taxonomy" id="408172"/>
    <lineage>
        <taxon>unclassified sequences</taxon>
        <taxon>metagenomes</taxon>
        <taxon>ecological metagenomes</taxon>
    </lineage>
</organism>
<accession>A0A382KHS4</accession>
<evidence type="ECO:0008006" key="2">
    <source>
        <dbReference type="Google" id="ProtNLM"/>
    </source>
</evidence>
<dbReference type="InterPro" id="IPR050135">
    <property type="entry name" value="dGTPase-like"/>
</dbReference>
<dbReference type="EMBL" id="UINC01080197">
    <property type="protein sequence ID" value="SVC22912.1"/>
    <property type="molecule type" value="Genomic_DNA"/>
</dbReference>
<dbReference type="SUPFAM" id="SSF109604">
    <property type="entry name" value="HD-domain/PDEase-like"/>
    <property type="match status" value="1"/>
</dbReference>
<name>A0A382KHS4_9ZZZZ</name>
<dbReference type="PANTHER" id="PTHR11373:SF4">
    <property type="entry name" value="DEOXYNUCLEOSIDE TRIPHOSPHATE TRIPHOSPHOHYDROLASE SAMHD1"/>
    <property type="match status" value="1"/>
</dbReference>
<reference evidence="1" key="1">
    <citation type="submission" date="2018-05" db="EMBL/GenBank/DDBJ databases">
        <authorList>
            <person name="Lanie J.A."/>
            <person name="Ng W.-L."/>
            <person name="Kazmierczak K.M."/>
            <person name="Andrzejewski T.M."/>
            <person name="Davidsen T.M."/>
            <person name="Wayne K.J."/>
            <person name="Tettelin H."/>
            <person name="Glass J.I."/>
            <person name="Rusch D."/>
            <person name="Podicherti R."/>
            <person name="Tsui H.-C.T."/>
            <person name="Winkler M.E."/>
        </authorList>
    </citation>
    <scope>NUCLEOTIDE SEQUENCE</scope>
</reference>
<protein>
    <recommendedName>
        <fullName evidence="2">HD domain-containing protein</fullName>
    </recommendedName>
</protein>
<dbReference type="Gene3D" id="1.10.3210.10">
    <property type="entry name" value="Hypothetical protein af1432"/>
    <property type="match status" value="1"/>
</dbReference>
<feature type="non-terminal residue" evidence="1">
    <location>
        <position position="89"/>
    </location>
</feature>